<feature type="region of interest" description="Disordered" evidence="2">
    <location>
        <begin position="40"/>
        <end position="94"/>
    </location>
</feature>
<feature type="region of interest" description="Disordered" evidence="2">
    <location>
        <begin position="824"/>
        <end position="845"/>
    </location>
</feature>
<keyword evidence="4" id="KW-1185">Reference proteome</keyword>
<accession>A0A7J0G8P1</accession>
<organism evidence="3 4">
    <name type="scientific">Actinidia rufa</name>
    <dbReference type="NCBI Taxonomy" id="165716"/>
    <lineage>
        <taxon>Eukaryota</taxon>
        <taxon>Viridiplantae</taxon>
        <taxon>Streptophyta</taxon>
        <taxon>Embryophyta</taxon>
        <taxon>Tracheophyta</taxon>
        <taxon>Spermatophyta</taxon>
        <taxon>Magnoliopsida</taxon>
        <taxon>eudicotyledons</taxon>
        <taxon>Gunneridae</taxon>
        <taxon>Pentapetalae</taxon>
        <taxon>asterids</taxon>
        <taxon>Ericales</taxon>
        <taxon>Actinidiaceae</taxon>
        <taxon>Actinidia</taxon>
    </lineage>
</organism>
<evidence type="ECO:0000313" key="4">
    <source>
        <dbReference type="Proteomes" id="UP000585474"/>
    </source>
</evidence>
<feature type="region of interest" description="Disordered" evidence="2">
    <location>
        <begin position="231"/>
        <end position="258"/>
    </location>
</feature>
<dbReference type="AlphaFoldDB" id="A0A7J0G8P1"/>
<evidence type="ECO:0000256" key="1">
    <source>
        <dbReference type="SAM" id="Coils"/>
    </source>
</evidence>
<keyword evidence="1" id="KW-0175">Coiled coil</keyword>
<feature type="compositionally biased region" description="Polar residues" evidence="2">
    <location>
        <begin position="339"/>
        <end position="352"/>
    </location>
</feature>
<name>A0A7J0G8P1_9ERIC</name>
<dbReference type="Proteomes" id="UP000585474">
    <property type="component" value="Unassembled WGS sequence"/>
</dbReference>
<sequence>MSHLLLERLVNQRSAMSKRLKLSDLAKVVAQKAATSASKGVVISEGSETTSGKRALDDGSKGKQVAQPPESKKAKTDNGASGAPRGRPMLQEREKVDKLTFDQVVTKFIYALGQGLLSPCAAGTSPRALSIRRLSLNLPKWRWFERKNRAIELEGALAEEKAKGKKLAEDADARSKVIVKLEARISELEKSQSLTQGRIIAAQLAHQYPDLGVDLEDVEMDHEFLAKEEAEAEQRAAEEGAAGAEGVERRRTHSRSHVDGELNAECVVSAGKWFNGGNGDFHTSEVGTLRRLSRLCSPRPNLGGEESEQSLPSWISDHLGAKSYIDETSQSPSFPPTNSPKMDTSSLTQEGNAMSQAELDKLGSTYSFPSGIRLRIPGDGETILSAIQGEICPAQLSPNAWRSVICSLVIWRHFKRHMSCDEFRCLYSLSPLPDSGWYYFKARPEKNLLRGSPSNVKGWKTRFFFASGDEWEFPLGTTISDSTPRVPRSWGMPGKSCNKLPTLSEVDAKRTEAIFGKIEPGGYFEVSKVLGRAHPGIPDETLLRWLGGKVKDPFTNLLSGTSGSSSDSGSVFISDSELPLELRSDGREGNERRQPSLPPKESLSARNVRGEGNPLIEIGEPDSSKGKEAVPPPPPKRFKSNRGAINAKGRAGEAGTSSPGGDMGSESMSNASVARRLLTGVIPASDKKEVDQLSENELVTKSFHALGQVVVFTSSLALRSQEHLHDMDFHMARADSAELELVKAQNQAVKAENRLAELSEEGSKPGTEVDDQKATVAELTNKLATAKELAIEDFKASGNSRQRSFINSPTSASTWRIMAMDPSFAEEEEARKEGEDPVAGVAPDV</sequence>
<evidence type="ECO:0000313" key="3">
    <source>
        <dbReference type="EMBL" id="GFZ07175.1"/>
    </source>
</evidence>
<proteinExistence type="predicted"/>
<dbReference type="PANTHER" id="PTHR31099">
    <property type="entry name" value="OS06G0165300 PROTEIN"/>
    <property type="match status" value="1"/>
</dbReference>
<protein>
    <submittedName>
        <fullName evidence="3">Uncharacterized protein</fullName>
    </submittedName>
</protein>
<reference evidence="3 4" key="1">
    <citation type="submission" date="2019-07" db="EMBL/GenBank/DDBJ databases">
        <title>De Novo Assembly of kiwifruit Actinidia rufa.</title>
        <authorList>
            <person name="Sugita-Konishi S."/>
            <person name="Sato K."/>
            <person name="Mori E."/>
            <person name="Abe Y."/>
            <person name="Kisaki G."/>
            <person name="Hamano K."/>
            <person name="Suezawa K."/>
            <person name="Otani M."/>
            <person name="Fukuda T."/>
            <person name="Manabe T."/>
            <person name="Gomi K."/>
            <person name="Tabuchi M."/>
            <person name="Akimitsu K."/>
            <person name="Kataoka I."/>
        </authorList>
    </citation>
    <scope>NUCLEOTIDE SEQUENCE [LARGE SCALE GENOMIC DNA]</scope>
    <source>
        <strain evidence="4">cv. Fuchu</strain>
    </source>
</reference>
<evidence type="ECO:0000256" key="2">
    <source>
        <dbReference type="SAM" id="MobiDB-lite"/>
    </source>
</evidence>
<dbReference type="EMBL" id="BJWL01000019">
    <property type="protein sequence ID" value="GFZ07175.1"/>
    <property type="molecule type" value="Genomic_DNA"/>
</dbReference>
<gene>
    <name evidence="3" type="ORF">Acr_19g0001120</name>
</gene>
<dbReference type="PANTHER" id="PTHR31099:SF28">
    <property type="entry name" value="F5J5.12"/>
    <property type="match status" value="1"/>
</dbReference>
<feature type="compositionally biased region" description="Basic and acidic residues" evidence="2">
    <location>
        <begin position="580"/>
        <end position="594"/>
    </location>
</feature>
<dbReference type="OrthoDB" id="687305at2759"/>
<feature type="coiled-coil region" evidence="1">
    <location>
        <begin position="727"/>
        <end position="789"/>
    </location>
</feature>
<comment type="caution">
    <text evidence="3">The sequence shown here is derived from an EMBL/GenBank/DDBJ whole genome shotgun (WGS) entry which is preliminary data.</text>
</comment>
<feature type="region of interest" description="Disordered" evidence="2">
    <location>
        <begin position="326"/>
        <end position="352"/>
    </location>
</feature>
<feature type="region of interest" description="Disordered" evidence="2">
    <location>
        <begin position="577"/>
        <end position="670"/>
    </location>
</feature>